<evidence type="ECO:0000313" key="9">
    <source>
        <dbReference type="Proteomes" id="UP001138751"/>
    </source>
</evidence>
<dbReference type="GO" id="GO:0000166">
    <property type="term" value="F:nucleotide binding"/>
    <property type="evidence" value="ECO:0007669"/>
    <property type="project" value="UniProtKB-KW"/>
</dbReference>
<evidence type="ECO:0000256" key="4">
    <source>
        <dbReference type="ARBA" id="ARBA00022741"/>
    </source>
</evidence>
<keyword evidence="3" id="KW-0237">DNA synthesis</keyword>
<comment type="caution">
    <text evidence="8">The sequence shown here is derived from an EMBL/GenBank/DDBJ whole genome shotgun (WGS) entry which is preliminary data.</text>
</comment>
<feature type="non-terminal residue" evidence="8">
    <location>
        <position position="1"/>
    </location>
</feature>
<evidence type="ECO:0000256" key="1">
    <source>
        <dbReference type="ARBA" id="ARBA00007405"/>
    </source>
</evidence>
<feature type="compositionally biased region" description="Basic residues" evidence="6">
    <location>
        <begin position="147"/>
        <end position="156"/>
    </location>
</feature>
<evidence type="ECO:0000256" key="6">
    <source>
        <dbReference type="SAM" id="MobiDB-lite"/>
    </source>
</evidence>
<feature type="region of interest" description="Disordered" evidence="6">
    <location>
        <begin position="130"/>
        <end position="156"/>
    </location>
</feature>
<dbReference type="GO" id="GO:0004748">
    <property type="term" value="F:ribonucleoside-diphosphate reductase activity, thioredoxin disulfide as acceptor"/>
    <property type="evidence" value="ECO:0007669"/>
    <property type="project" value="UniProtKB-EC"/>
</dbReference>
<gene>
    <name evidence="8" type="ORF">GXW76_22035</name>
</gene>
<keyword evidence="4" id="KW-0547">Nucleotide-binding</keyword>
<dbReference type="AlphaFoldDB" id="A0A9X9X388"/>
<evidence type="ECO:0000313" key="8">
    <source>
        <dbReference type="EMBL" id="MBR0673867.1"/>
    </source>
</evidence>
<feature type="domain" description="TSCPD" evidence="7">
    <location>
        <begin position="9"/>
        <end position="108"/>
    </location>
</feature>
<reference evidence="8" key="1">
    <citation type="submission" date="2020-01" db="EMBL/GenBank/DDBJ databases">
        <authorList>
            <person name="Rat A."/>
        </authorList>
    </citation>
    <scope>NUCLEOTIDE SEQUENCE</scope>
    <source>
        <strain evidence="8">LMG 31231</strain>
    </source>
</reference>
<dbReference type="Pfam" id="PF12637">
    <property type="entry name" value="TSCPD"/>
    <property type="match status" value="1"/>
</dbReference>
<dbReference type="EC" id="1.17.4.1" evidence="2"/>
<dbReference type="Proteomes" id="UP001138751">
    <property type="component" value="Unassembled WGS sequence"/>
</dbReference>
<dbReference type="InterPro" id="IPR024434">
    <property type="entry name" value="TSCPD_dom"/>
</dbReference>
<organism evidence="8 9">
    <name type="scientific">Neoroseomonas soli</name>
    <dbReference type="NCBI Taxonomy" id="1081025"/>
    <lineage>
        <taxon>Bacteria</taxon>
        <taxon>Pseudomonadati</taxon>
        <taxon>Pseudomonadota</taxon>
        <taxon>Alphaproteobacteria</taxon>
        <taxon>Acetobacterales</taxon>
        <taxon>Acetobacteraceae</taxon>
        <taxon>Neoroseomonas</taxon>
    </lineage>
</organism>
<reference evidence="8" key="2">
    <citation type="journal article" date="2021" name="Syst. Appl. Microbiol.">
        <title>Roseomonas hellenica sp. nov., isolated from roots of wild-growing Alkanna tinctoria.</title>
        <authorList>
            <person name="Rat A."/>
            <person name="Naranjo H.D."/>
            <person name="Lebbe L."/>
            <person name="Cnockaert M."/>
            <person name="Krigas N."/>
            <person name="Grigoriadou K."/>
            <person name="Maloupa E."/>
            <person name="Willems A."/>
        </authorList>
    </citation>
    <scope>NUCLEOTIDE SEQUENCE</scope>
    <source>
        <strain evidence="8">LMG 31231</strain>
    </source>
</reference>
<evidence type="ECO:0000259" key="7">
    <source>
        <dbReference type="Pfam" id="PF12637"/>
    </source>
</evidence>
<evidence type="ECO:0000256" key="5">
    <source>
        <dbReference type="ARBA" id="ARBA00047754"/>
    </source>
</evidence>
<dbReference type="GO" id="GO:0071897">
    <property type="term" value="P:DNA biosynthetic process"/>
    <property type="evidence" value="ECO:0007669"/>
    <property type="project" value="UniProtKB-KW"/>
</dbReference>
<evidence type="ECO:0000256" key="3">
    <source>
        <dbReference type="ARBA" id="ARBA00022634"/>
    </source>
</evidence>
<comment type="similarity">
    <text evidence="1">Belongs to the ribonucleoside diphosphate reductase class-2 family.</text>
</comment>
<sequence length="156" mass="16435">PRPVAHAAARTWRVSLGGARVALRATEDDRGAPREISFSVPREGVAARALLEALAEAVSLGLAHGVPLATFVDAYAYSPGAGGAVEGDAAIRRATSVLDWAFRRLALDYLGRGDLPDPAEEEMAPVALAETQPPLLPLDLPAQQAPRRGRSLRRAA</sequence>
<protein>
    <recommendedName>
        <fullName evidence="2">ribonucleoside-diphosphate reductase</fullName>
        <ecNumber evidence="2">1.17.4.1</ecNumber>
    </recommendedName>
</protein>
<evidence type="ECO:0000256" key="2">
    <source>
        <dbReference type="ARBA" id="ARBA00012274"/>
    </source>
</evidence>
<keyword evidence="9" id="KW-1185">Reference proteome</keyword>
<comment type="catalytic activity">
    <reaction evidence="5">
        <text>a 2'-deoxyribonucleoside 5'-diphosphate + [thioredoxin]-disulfide + H2O = a ribonucleoside 5'-diphosphate + [thioredoxin]-dithiol</text>
        <dbReference type="Rhea" id="RHEA:23252"/>
        <dbReference type="Rhea" id="RHEA-COMP:10698"/>
        <dbReference type="Rhea" id="RHEA-COMP:10700"/>
        <dbReference type="ChEBI" id="CHEBI:15377"/>
        <dbReference type="ChEBI" id="CHEBI:29950"/>
        <dbReference type="ChEBI" id="CHEBI:50058"/>
        <dbReference type="ChEBI" id="CHEBI:57930"/>
        <dbReference type="ChEBI" id="CHEBI:73316"/>
        <dbReference type="EC" id="1.17.4.1"/>
    </reaction>
</comment>
<proteinExistence type="inferred from homology"/>
<dbReference type="EMBL" id="JAAEDM010000094">
    <property type="protein sequence ID" value="MBR0673867.1"/>
    <property type="molecule type" value="Genomic_DNA"/>
</dbReference>
<accession>A0A9X9X388</accession>
<feature type="compositionally biased region" description="Low complexity" evidence="6">
    <location>
        <begin position="137"/>
        <end position="146"/>
    </location>
</feature>
<name>A0A9X9X388_9PROT</name>